<feature type="transmembrane region" description="Helical" evidence="1">
    <location>
        <begin position="271"/>
        <end position="294"/>
    </location>
</feature>
<dbReference type="PANTHER" id="PTHR41324:SF1">
    <property type="entry name" value="DUF2232 DOMAIN-CONTAINING PROTEIN"/>
    <property type="match status" value="1"/>
</dbReference>
<comment type="caution">
    <text evidence="2">The sequence shown here is derived from an EMBL/GenBank/DDBJ whole genome shotgun (WGS) entry which is preliminary data.</text>
</comment>
<dbReference type="Pfam" id="PF09991">
    <property type="entry name" value="DUF2232"/>
    <property type="match status" value="1"/>
</dbReference>
<name>A0A9X4XEQ0_9FIRM</name>
<keyword evidence="1" id="KW-1133">Transmembrane helix</keyword>
<sequence>MKTKSLVNAAMMMAIYLVFFILYNVGILPSIMTLLLPIPLIIYSVVSQKVSDILLLLLGCTIGTYLIGSVYGLMTTLLYGITGALLGIGIVKKWPYWNRILNASIVFVVVMPLMTYVLTKLSISEMFLQTMNEMFSVFDQVGSVMPEGSMEQLTSMQEMMQTVIPMVMPTLLLIMGAIQAFLSDKVSTLVLKRMHLQTPVSQPISEFQLGAKLAILLIISQFAMAFVRNSGVTVVLLNVVMLLNTLFMIQGIIVAIQFFKSRNQKGLGIMVVVFAILSNLVMFVSLIGMMDALFDYRKRFEIKGV</sequence>
<dbReference type="EMBL" id="WMQE01000028">
    <property type="protein sequence ID" value="MTK22039.1"/>
    <property type="molecule type" value="Genomic_DNA"/>
</dbReference>
<gene>
    <name evidence="2" type="ORF">GMA92_11500</name>
</gene>
<dbReference type="InterPro" id="IPR018710">
    <property type="entry name" value="DUF2232"/>
</dbReference>
<proteinExistence type="predicted"/>
<keyword evidence="1" id="KW-0472">Membrane</keyword>
<dbReference type="PANTHER" id="PTHR41324">
    <property type="entry name" value="MEMBRANE PROTEIN-RELATED"/>
    <property type="match status" value="1"/>
</dbReference>
<accession>A0A9X4XEQ0</accession>
<reference evidence="2 3" key="1">
    <citation type="journal article" date="2019" name="Nat. Med.">
        <title>A library of human gut bacterial isolates paired with longitudinal multiomics data enables mechanistic microbiome research.</title>
        <authorList>
            <person name="Poyet M."/>
            <person name="Groussin M."/>
            <person name="Gibbons S.M."/>
            <person name="Avila-Pacheco J."/>
            <person name="Jiang X."/>
            <person name="Kearney S.M."/>
            <person name="Perrotta A.R."/>
            <person name="Berdy B."/>
            <person name="Zhao S."/>
            <person name="Lieberman T.D."/>
            <person name="Swanson P.K."/>
            <person name="Smith M."/>
            <person name="Roesemann S."/>
            <person name="Alexander J.E."/>
            <person name="Rich S.A."/>
            <person name="Livny J."/>
            <person name="Vlamakis H."/>
            <person name="Clish C."/>
            <person name="Bullock K."/>
            <person name="Deik A."/>
            <person name="Scott J."/>
            <person name="Pierce K.A."/>
            <person name="Xavier R.J."/>
            <person name="Alm E.J."/>
        </authorList>
    </citation>
    <scope>NUCLEOTIDE SEQUENCE [LARGE SCALE GENOMIC DNA]</scope>
    <source>
        <strain evidence="2 3">BIOML-A198</strain>
    </source>
</reference>
<organism evidence="2 3">
    <name type="scientific">Turicibacter sanguinis</name>
    <dbReference type="NCBI Taxonomy" id="154288"/>
    <lineage>
        <taxon>Bacteria</taxon>
        <taxon>Bacillati</taxon>
        <taxon>Bacillota</taxon>
        <taxon>Erysipelotrichia</taxon>
        <taxon>Erysipelotrichales</taxon>
        <taxon>Turicibacteraceae</taxon>
        <taxon>Turicibacter</taxon>
    </lineage>
</organism>
<evidence type="ECO:0000256" key="1">
    <source>
        <dbReference type="SAM" id="Phobius"/>
    </source>
</evidence>
<dbReference type="GeneID" id="60057833"/>
<keyword evidence="1" id="KW-0812">Transmembrane</keyword>
<feature type="transmembrane region" description="Helical" evidence="1">
    <location>
        <begin position="53"/>
        <end position="80"/>
    </location>
</feature>
<evidence type="ECO:0000313" key="2">
    <source>
        <dbReference type="EMBL" id="MTK22039.1"/>
    </source>
</evidence>
<feature type="transmembrane region" description="Helical" evidence="1">
    <location>
        <begin position="234"/>
        <end position="259"/>
    </location>
</feature>
<dbReference type="AlphaFoldDB" id="A0A9X4XEQ0"/>
<protein>
    <submittedName>
        <fullName evidence="2">DUF2232 domain-containing protein</fullName>
    </submittedName>
</protein>
<dbReference type="RefSeq" id="WP_006784588.1">
    <property type="nucleotide sequence ID" value="NZ_CAUWFM010000009.1"/>
</dbReference>
<feature type="transmembrane region" description="Helical" evidence="1">
    <location>
        <begin position="163"/>
        <end position="182"/>
    </location>
</feature>
<dbReference type="Proteomes" id="UP000487649">
    <property type="component" value="Unassembled WGS sequence"/>
</dbReference>
<evidence type="ECO:0000313" key="3">
    <source>
        <dbReference type="Proteomes" id="UP000487649"/>
    </source>
</evidence>
<feature type="transmembrane region" description="Helical" evidence="1">
    <location>
        <begin position="100"/>
        <end position="119"/>
    </location>
</feature>
<feature type="transmembrane region" description="Helical" evidence="1">
    <location>
        <begin position="29"/>
        <end position="46"/>
    </location>
</feature>